<dbReference type="RefSeq" id="WP_101636952.1">
    <property type="nucleotide sequence ID" value="NZ_CACRSK010000001.1"/>
</dbReference>
<protein>
    <recommendedName>
        <fullName evidence="1">Isoaspartyl dipeptidase</fullName>
        <ecNumber evidence="1">3.4.19.-</ecNumber>
    </recommendedName>
</protein>
<dbReference type="GO" id="GO:0005737">
    <property type="term" value="C:cytoplasm"/>
    <property type="evidence" value="ECO:0007669"/>
    <property type="project" value="UniProtKB-SubCell"/>
</dbReference>
<feature type="binding site" evidence="4">
    <location>
        <position position="61"/>
    </location>
    <ligand>
        <name>Zn(2+)</name>
        <dbReference type="ChEBI" id="CHEBI:29105"/>
        <label>1</label>
        <note>catalytic</note>
    </ligand>
</feature>
<dbReference type="SUPFAM" id="SSF51338">
    <property type="entry name" value="Composite domain of metallo-dependent hydrolases"/>
    <property type="match status" value="1"/>
</dbReference>
<dbReference type="AlphaFoldDB" id="A0A2I1NAI5"/>
<evidence type="ECO:0000313" key="7">
    <source>
        <dbReference type="EMBL" id="PKZ29371.1"/>
    </source>
</evidence>
<proteinExistence type="inferred from homology"/>
<gene>
    <name evidence="7" type="ORF">CYJ41_03150</name>
</gene>
<feature type="domain" description="Amidohydrolase-related" evidence="6">
    <location>
        <begin position="50"/>
        <end position="365"/>
    </location>
</feature>
<comment type="cofactor">
    <cofactor evidence="1 4">
        <name>Zn(2+)</name>
        <dbReference type="ChEBI" id="CHEBI:29105"/>
    </cofactor>
    <text evidence="1 4">Binds 2 Zn(2+) ions per subunit.</text>
</comment>
<feature type="binding site" description="via carbamate group" evidence="4">
    <location>
        <position position="153"/>
    </location>
    <ligand>
        <name>Zn(2+)</name>
        <dbReference type="ChEBI" id="CHEBI:29105"/>
        <label>2</label>
        <note>catalytic</note>
    </ligand>
</feature>
<dbReference type="PANTHER" id="PTHR11647">
    <property type="entry name" value="HYDRANTOINASE/DIHYDROPYRIMIDINASE FAMILY MEMBER"/>
    <property type="match status" value="1"/>
</dbReference>
<evidence type="ECO:0000256" key="5">
    <source>
        <dbReference type="PIRSR" id="PIRSR001238-50"/>
    </source>
</evidence>
<dbReference type="GO" id="GO:0006508">
    <property type="term" value="P:proteolysis"/>
    <property type="evidence" value="ECO:0007669"/>
    <property type="project" value="UniProtKB-KW"/>
</dbReference>
<comment type="function">
    <text evidence="1">Catalyzes the hydrolytic cleavage of a subset of L-isoaspartyl (L-beta-aspartyl) dipeptides. Used to degrade proteins damaged by L-isoaspartyl residues formation.</text>
</comment>
<comment type="PTM">
    <text evidence="5">Carbamylation allows a single lysine to coordinate two zinc ions.</text>
</comment>
<comment type="PTM">
    <text evidence="1">Carboxylation allows a single lysine to coordinate two zinc ions.</text>
</comment>
<dbReference type="GO" id="GO:0008798">
    <property type="term" value="F:beta-aspartyl-peptidase activity"/>
    <property type="evidence" value="ECO:0007669"/>
    <property type="project" value="InterPro"/>
</dbReference>
<keyword evidence="1" id="KW-0378">Hydrolase</keyword>
<feature type="binding site" description="via carbamate group" evidence="4">
    <location>
        <position position="153"/>
    </location>
    <ligand>
        <name>Zn(2+)</name>
        <dbReference type="ChEBI" id="CHEBI:29105"/>
        <label>1</label>
        <note>catalytic</note>
    </ligand>
</feature>
<comment type="subcellular location">
    <subcellularLocation>
        <location evidence="1">Cytoplasm</location>
    </subcellularLocation>
</comment>
<feature type="binding site" evidence="4">
    <location>
        <position position="59"/>
    </location>
    <ligand>
        <name>Zn(2+)</name>
        <dbReference type="ChEBI" id="CHEBI:29105"/>
        <label>1</label>
        <note>catalytic</note>
    </ligand>
</feature>
<feature type="binding site" evidence="3">
    <location>
        <position position="280"/>
    </location>
    <ligand>
        <name>substrate</name>
    </ligand>
</feature>
<dbReference type="GO" id="GO:0046872">
    <property type="term" value="F:metal ion binding"/>
    <property type="evidence" value="ECO:0007669"/>
    <property type="project" value="UniProtKB-KW"/>
</dbReference>
<feature type="binding site" evidence="3">
    <location>
        <begin position="66"/>
        <end position="68"/>
    </location>
    <ligand>
        <name>substrate</name>
    </ligand>
</feature>
<feature type="binding site" evidence="3">
    <location>
        <position position="160"/>
    </location>
    <ligand>
        <name>substrate</name>
    </ligand>
</feature>
<dbReference type="Gene3D" id="2.30.40.10">
    <property type="entry name" value="Urease, subunit C, domain 1"/>
    <property type="match status" value="1"/>
</dbReference>
<dbReference type="InterPro" id="IPR050378">
    <property type="entry name" value="Metallo-dep_Hydrolases_sf"/>
</dbReference>
<keyword evidence="1 4" id="KW-0862">Zinc</keyword>
<dbReference type="Proteomes" id="UP000234639">
    <property type="component" value="Unassembled WGS sequence"/>
</dbReference>
<comment type="similarity">
    <text evidence="1">Belongs to the peptidase M38 family.</text>
</comment>
<dbReference type="EC" id="3.4.19.-" evidence="1"/>
<feature type="binding site" evidence="4">
    <location>
        <position position="221"/>
    </location>
    <ligand>
        <name>Zn(2+)</name>
        <dbReference type="ChEBI" id="CHEBI:29105"/>
        <label>2</label>
        <note>catalytic</note>
    </ligand>
</feature>
<dbReference type="Gene3D" id="3.20.20.140">
    <property type="entry name" value="Metal-dependent hydrolases"/>
    <property type="match status" value="1"/>
</dbReference>
<dbReference type="GO" id="GO:0008237">
    <property type="term" value="F:metallopeptidase activity"/>
    <property type="evidence" value="ECO:0007669"/>
    <property type="project" value="UniProtKB-KW"/>
</dbReference>
<dbReference type="EMBL" id="PKHU01000003">
    <property type="protein sequence ID" value="PKZ29371.1"/>
    <property type="molecule type" value="Genomic_DNA"/>
</dbReference>
<feature type="binding site" evidence="3">
    <location>
        <position position="97"/>
    </location>
    <ligand>
        <name>substrate</name>
    </ligand>
</feature>
<dbReference type="PANTHER" id="PTHR11647:SF1">
    <property type="entry name" value="COLLAPSIN RESPONSE MEDIATOR PROTEIN"/>
    <property type="match status" value="1"/>
</dbReference>
<evidence type="ECO:0000256" key="3">
    <source>
        <dbReference type="PIRSR" id="PIRSR001238-2"/>
    </source>
</evidence>
<feature type="modified residue" description="N6-carboxylysine" evidence="5">
    <location>
        <position position="153"/>
    </location>
</feature>
<sequence length="381" mass="41945">MLLIKNVKLYTPKFVGKKDILVAGEKIIHIDDEINITNSFIKIIDASKYIAIPGFIDKHVHITGGGGEGGFSSRAPEITLSRLIDGGITTVVGLLGTDSTTRSVENLVAKAYALKEEGISCYAHTGAYAFPSPTLTNSIEKDIIFIEPIIGIKLAISDHRSASITKDELAKIASTGRVSGMIAKKSGHTTLHVGDGKKGLGLIYEVLSEFDIPITFFQPTHVNRNERLFDQGKQFLKDGGYVDLTCYSQDRFTPLKAYKELTKDNIPLDKLTFSSDGYGSYSNYDKDGKLINMGVATVKALYNEFLNFMKAGYKIEEILPFVTVNVAKSIGLDNFKGQILPSYDADILLLDKNFDIKFVISRGKILKDDTGFIKKGNYEEI</sequence>
<evidence type="ECO:0000259" key="6">
    <source>
        <dbReference type="Pfam" id="PF01979"/>
    </source>
</evidence>
<feature type="binding site" evidence="3">
    <location>
        <position position="224"/>
    </location>
    <ligand>
        <name>substrate</name>
    </ligand>
</feature>
<dbReference type="Pfam" id="PF01979">
    <property type="entry name" value="Amidohydro_1"/>
    <property type="match status" value="1"/>
</dbReference>
<keyword evidence="1" id="KW-0645">Protease</keyword>
<evidence type="ECO:0000313" key="8">
    <source>
        <dbReference type="Proteomes" id="UP000234639"/>
    </source>
</evidence>
<feature type="binding site" evidence="4">
    <location>
        <position position="276"/>
    </location>
    <ligand>
        <name>Zn(2+)</name>
        <dbReference type="ChEBI" id="CHEBI:29105"/>
        <label>1</label>
        <note>catalytic</note>
    </ligand>
</feature>
<reference evidence="7 8" key="1">
    <citation type="submission" date="2017-12" db="EMBL/GenBank/DDBJ databases">
        <title>Phylogenetic diversity of female urinary microbiome.</title>
        <authorList>
            <person name="Thomas-White K."/>
            <person name="Wolfe A.J."/>
        </authorList>
    </citation>
    <scope>NUCLEOTIDE SEQUENCE [LARGE SCALE GENOMIC DNA]</scope>
    <source>
        <strain evidence="7 8">UMB0112</strain>
    </source>
</reference>
<dbReference type="InterPro" id="IPR006680">
    <property type="entry name" value="Amidohydro-rel"/>
</dbReference>
<keyword evidence="1" id="KW-0482">Metalloprotease</keyword>
<feature type="binding site" evidence="4">
    <location>
        <position position="192"/>
    </location>
    <ligand>
        <name>Zn(2+)</name>
        <dbReference type="ChEBI" id="CHEBI:29105"/>
        <label>2</label>
        <note>catalytic</note>
    </ligand>
</feature>
<organism evidence="7 8">
    <name type="scientific">Campylobacter ureolyticus</name>
    <dbReference type="NCBI Taxonomy" id="827"/>
    <lineage>
        <taxon>Bacteria</taxon>
        <taxon>Pseudomonadati</taxon>
        <taxon>Campylobacterota</taxon>
        <taxon>Epsilonproteobacteria</taxon>
        <taxon>Campylobacterales</taxon>
        <taxon>Campylobacteraceae</taxon>
        <taxon>Campylobacter</taxon>
    </lineage>
</organism>
<feature type="active site" description="Proton acceptor" evidence="2">
    <location>
        <position position="276"/>
    </location>
</feature>
<keyword evidence="1 4" id="KW-0479">Metal-binding</keyword>
<comment type="caution">
    <text evidence="7">The sequence shown here is derived from an EMBL/GenBank/DDBJ whole genome shotgun (WGS) entry which is preliminary data.</text>
</comment>
<dbReference type="GO" id="GO:0016810">
    <property type="term" value="F:hydrolase activity, acting on carbon-nitrogen (but not peptide) bonds"/>
    <property type="evidence" value="ECO:0007669"/>
    <property type="project" value="InterPro"/>
</dbReference>
<dbReference type="NCBIfam" id="TIGR01975">
    <property type="entry name" value="isoAsp_dipep"/>
    <property type="match status" value="1"/>
</dbReference>
<dbReference type="InterPro" id="IPR010229">
    <property type="entry name" value="Pept_M38_dipep"/>
</dbReference>
<accession>A0A2I1NAI5</accession>
<evidence type="ECO:0000256" key="1">
    <source>
        <dbReference type="PIRNR" id="PIRNR001238"/>
    </source>
</evidence>
<dbReference type="SUPFAM" id="SSF51556">
    <property type="entry name" value="Metallo-dependent hydrolases"/>
    <property type="match status" value="1"/>
</dbReference>
<dbReference type="InterPro" id="IPR032466">
    <property type="entry name" value="Metal_Hydrolase"/>
</dbReference>
<evidence type="ECO:0000256" key="4">
    <source>
        <dbReference type="PIRSR" id="PIRSR001238-3"/>
    </source>
</evidence>
<name>A0A2I1NAI5_9BACT</name>
<dbReference type="InterPro" id="IPR011059">
    <property type="entry name" value="Metal-dep_hydrolase_composite"/>
</dbReference>
<dbReference type="PIRSF" id="PIRSF001238">
    <property type="entry name" value="IadA"/>
    <property type="match status" value="1"/>
</dbReference>
<feature type="binding site" evidence="3">
    <location>
        <position position="128"/>
    </location>
    <ligand>
        <name>substrate</name>
    </ligand>
</feature>
<evidence type="ECO:0000256" key="2">
    <source>
        <dbReference type="PIRSR" id="PIRSR001238-1"/>
    </source>
</evidence>